<accession>A0AC61NRC4</accession>
<organism evidence="1 2">
    <name type="scientific">Halosquirtibacter laminarini</name>
    <dbReference type="NCBI Taxonomy" id="3374600"/>
    <lineage>
        <taxon>Bacteria</taxon>
        <taxon>Pseudomonadati</taxon>
        <taxon>Bacteroidota</taxon>
        <taxon>Bacteroidia</taxon>
        <taxon>Marinilabiliales</taxon>
        <taxon>Prolixibacteraceae</taxon>
        <taxon>Halosquirtibacter</taxon>
    </lineage>
</organism>
<evidence type="ECO:0000313" key="1">
    <source>
        <dbReference type="EMBL" id="QZE15759.1"/>
    </source>
</evidence>
<dbReference type="EMBL" id="CP081303">
    <property type="protein sequence ID" value="QZE15759.1"/>
    <property type="molecule type" value="Genomic_DNA"/>
</dbReference>
<reference evidence="1" key="1">
    <citation type="submission" date="2021-08" db="EMBL/GenBank/DDBJ databases">
        <title>Novel anaerobic bacterium isolated from sea squirt in East Sea, Republic of Korea.</title>
        <authorList>
            <person name="Nguyen T.H."/>
            <person name="Li Z."/>
            <person name="Lee Y.-J."/>
            <person name="Ko J."/>
            <person name="Kim S.-G."/>
        </authorList>
    </citation>
    <scope>NUCLEOTIDE SEQUENCE</scope>
    <source>
        <strain evidence="1">KCTC 25031</strain>
    </source>
</reference>
<keyword evidence="2" id="KW-1185">Reference proteome</keyword>
<dbReference type="Proteomes" id="UP000826212">
    <property type="component" value="Chromosome"/>
</dbReference>
<evidence type="ECO:0000313" key="2">
    <source>
        <dbReference type="Proteomes" id="UP000826212"/>
    </source>
</evidence>
<proteinExistence type="predicted"/>
<protein>
    <submittedName>
        <fullName evidence="1">Uncharacterized protein</fullName>
    </submittedName>
</protein>
<name>A0AC61NRC4_9BACT</name>
<gene>
    <name evidence="1" type="ORF">K4L44_07975</name>
</gene>
<sequence length="176" mass="20336">MAEKDNSVQNRISSIYIEEMRHEIVLEQASVKLQELVGSIAESLTADFICFLNPETLEIEEVPKDFLYDFEELEAVVGESIVSDGLKHVAWQSCITMEPMESEESFHMMANFVKEVENISLQADLVEALSRKRPFAHFKSIIDGSGYRQQWFDFRQKQTALYVWDMIHDAIADEYS</sequence>